<evidence type="ECO:0000313" key="2">
    <source>
        <dbReference type="EMBL" id="KRX00830.1"/>
    </source>
</evidence>
<accession>A0A0V0QF50</accession>
<keyword evidence="1" id="KW-0472">Membrane</keyword>
<dbReference type="Gene3D" id="2.10.220.10">
    <property type="entry name" value="Hormone Receptor, Insulin-like Growth Factor Receptor 1, Chain A, domain 2"/>
    <property type="match status" value="1"/>
</dbReference>
<dbReference type="EMBL" id="LDAU01000181">
    <property type="protein sequence ID" value="KRX00830.1"/>
    <property type="molecule type" value="Genomic_DNA"/>
</dbReference>
<sequence length="733" mass="85364">MMEFGGNQIGSIDIVQFKGVFLGNQNLNFVELNFQENLFQEITFLNGAFGENLNLKSLKINFQNQKCSNPIQSIENLSQILDELTELEFLELNFASNNVFFMINLQKCFKNLKKLQNLVLNLSDNDQITGLTQMSSECFENQKDLKMLTLDFSFNDYLVNVLNLKNLFLSLENLEILNLYFNETSVSNMDVLDRALQKCEKLKKFTLLVSQNSDFSSLYDPVFFLRPFEKIFYNNILLEEVYLDMQNMQISNLQYLSQVFQNQKKSLKSFTLNLANNYINTYEGFQQMLQGNSVLSYLKLSLANQKYNYNNKQYMNSLSFLKEFLKGCEQITTLDLNFGGNKIIYIQELQRAFFSQKNLQFLSLKFQNNQIVDLGPMSSFLQMNKDLLEFSINLEGNNISSMNIFEICFENLNKIEKLEINLKNNYLKDIFPLNLALMFLYDTLEKFTLQTESDNSNAKCFLDQVNLVEMYNKNQKIIFTQYDCFTQDDCNNYYNKCASCQEFAQDCTVCISKALPPLCQQCLEGYYEYAILVDDKDLKKQVQFGKYQKNQNQNFQQQIGEIEMKEQINKQQELKGQIFQETESQENKMLEAQDQMNYVLICRRCLKECETCENNYSCIKCGEGREGENCSCKNGTYSNIYYQCINCSSNCEKCEDITGNCEICEKGYEIAEGSFCVKVNYLEDILKVGMGLIGTFLFVIVVQIVVFRKYNKLLKKQRNKLEKKDTETSSIGE</sequence>
<dbReference type="InParanoid" id="A0A0V0QF50"/>
<evidence type="ECO:0000256" key="1">
    <source>
        <dbReference type="SAM" id="Phobius"/>
    </source>
</evidence>
<gene>
    <name evidence="2" type="ORF">PPERSA_02009</name>
</gene>
<keyword evidence="1" id="KW-0812">Transmembrane</keyword>
<protein>
    <submittedName>
        <fullName evidence="2">Insulin-like growth factor binding protein, N-terminal</fullName>
    </submittedName>
</protein>
<keyword evidence="3" id="KW-1185">Reference proteome</keyword>
<feature type="transmembrane region" description="Helical" evidence="1">
    <location>
        <begin position="685"/>
        <end position="707"/>
    </location>
</feature>
<comment type="caution">
    <text evidence="2">The sequence shown here is derived from an EMBL/GenBank/DDBJ whole genome shotgun (WGS) entry which is preliminary data.</text>
</comment>
<dbReference type="Proteomes" id="UP000054937">
    <property type="component" value="Unassembled WGS sequence"/>
</dbReference>
<dbReference type="InterPro" id="IPR032675">
    <property type="entry name" value="LRR_dom_sf"/>
</dbReference>
<proteinExistence type="predicted"/>
<organism evidence="2 3">
    <name type="scientific">Pseudocohnilembus persalinus</name>
    <name type="common">Ciliate</name>
    <dbReference type="NCBI Taxonomy" id="266149"/>
    <lineage>
        <taxon>Eukaryota</taxon>
        <taxon>Sar</taxon>
        <taxon>Alveolata</taxon>
        <taxon>Ciliophora</taxon>
        <taxon>Intramacronucleata</taxon>
        <taxon>Oligohymenophorea</taxon>
        <taxon>Scuticociliatia</taxon>
        <taxon>Philasterida</taxon>
        <taxon>Pseudocohnilembidae</taxon>
        <taxon>Pseudocohnilembus</taxon>
    </lineage>
</organism>
<dbReference type="SUPFAM" id="SSF52047">
    <property type="entry name" value="RNI-like"/>
    <property type="match status" value="2"/>
</dbReference>
<evidence type="ECO:0000313" key="3">
    <source>
        <dbReference type="Proteomes" id="UP000054937"/>
    </source>
</evidence>
<dbReference type="SUPFAM" id="SSF57184">
    <property type="entry name" value="Growth factor receptor domain"/>
    <property type="match status" value="1"/>
</dbReference>
<dbReference type="AlphaFoldDB" id="A0A0V0QF50"/>
<keyword evidence="1" id="KW-1133">Transmembrane helix</keyword>
<reference evidence="2 3" key="1">
    <citation type="journal article" date="2015" name="Sci. Rep.">
        <title>Genome of the facultative scuticociliatosis pathogen Pseudocohnilembus persalinus provides insight into its virulence through horizontal gene transfer.</title>
        <authorList>
            <person name="Xiong J."/>
            <person name="Wang G."/>
            <person name="Cheng J."/>
            <person name="Tian M."/>
            <person name="Pan X."/>
            <person name="Warren A."/>
            <person name="Jiang C."/>
            <person name="Yuan D."/>
            <person name="Miao W."/>
        </authorList>
    </citation>
    <scope>NUCLEOTIDE SEQUENCE [LARGE SCALE GENOMIC DNA]</scope>
    <source>
        <strain evidence="2">36N120E</strain>
    </source>
</reference>
<dbReference type="Gene3D" id="3.80.10.10">
    <property type="entry name" value="Ribonuclease Inhibitor"/>
    <property type="match status" value="2"/>
</dbReference>
<dbReference type="InterPro" id="IPR009030">
    <property type="entry name" value="Growth_fac_rcpt_cys_sf"/>
</dbReference>
<name>A0A0V0QF50_PSEPJ</name>